<dbReference type="InterPro" id="IPR052515">
    <property type="entry name" value="Gfo/Idh/MocA_Oxidoreductase"/>
</dbReference>
<dbReference type="EMBL" id="UINC01122212">
    <property type="protein sequence ID" value="SVC97885.1"/>
    <property type="molecule type" value="Genomic_DNA"/>
</dbReference>
<dbReference type="PANTHER" id="PTHR43249">
    <property type="entry name" value="UDP-N-ACETYL-2-AMINO-2-DEOXY-D-GLUCURONATE OXIDASE"/>
    <property type="match status" value="1"/>
</dbReference>
<evidence type="ECO:0000313" key="3">
    <source>
        <dbReference type="EMBL" id="SVC97885.1"/>
    </source>
</evidence>
<gene>
    <name evidence="3" type="ORF">METZ01_LOCUS350739</name>
</gene>
<protein>
    <recommendedName>
        <fullName evidence="4">Gfo/Idh/MocA-like oxidoreductase N-terminal domain-containing protein</fullName>
    </recommendedName>
</protein>
<evidence type="ECO:0008006" key="4">
    <source>
        <dbReference type="Google" id="ProtNLM"/>
    </source>
</evidence>
<sequence>DLQAISICTPPKSHLPITQQAADRGIHVLCEKPMASTVSDCQAMIDICSRQSVVLQIGHKKRFLPAIQRLKEISEGDLGPIQYMVHRYPHPGTSNRDWFWAEDDGGGPILENAVHAADILGFLMGNVTRVYAEGGNLLATDHKSQIDCAVYTLRFASGAIGVVNAGMVSTSQFNFEDYYVATSAGVAEVKGKFDSADTIRYSFRSNPNQVEEKSFPNFDSFRAEIQHFVNCIETSEVPLADGYSGMKAVAVCRAVKQSSETGKPVEL</sequence>
<feature type="non-terminal residue" evidence="3">
    <location>
        <position position="1"/>
    </location>
</feature>
<name>A0A382RL37_9ZZZZ</name>
<dbReference type="Pfam" id="PF01408">
    <property type="entry name" value="GFO_IDH_MocA"/>
    <property type="match status" value="1"/>
</dbReference>
<dbReference type="PANTHER" id="PTHR43249:SF1">
    <property type="entry name" value="D-GLUCOSIDE 3-DEHYDROGENASE"/>
    <property type="match status" value="1"/>
</dbReference>
<evidence type="ECO:0000259" key="2">
    <source>
        <dbReference type="Pfam" id="PF22725"/>
    </source>
</evidence>
<evidence type="ECO:0000259" key="1">
    <source>
        <dbReference type="Pfam" id="PF01408"/>
    </source>
</evidence>
<reference evidence="3" key="1">
    <citation type="submission" date="2018-05" db="EMBL/GenBank/DDBJ databases">
        <authorList>
            <person name="Lanie J.A."/>
            <person name="Ng W.-L."/>
            <person name="Kazmierczak K.M."/>
            <person name="Andrzejewski T.M."/>
            <person name="Davidsen T.M."/>
            <person name="Wayne K.J."/>
            <person name="Tettelin H."/>
            <person name="Glass J.I."/>
            <person name="Rusch D."/>
            <person name="Podicherti R."/>
            <person name="Tsui H.-C.T."/>
            <person name="Winkler M.E."/>
        </authorList>
    </citation>
    <scope>NUCLEOTIDE SEQUENCE</scope>
</reference>
<feature type="domain" description="GFO/IDH/MocA-like oxidoreductase" evidence="2">
    <location>
        <begin position="73"/>
        <end position="172"/>
    </location>
</feature>
<dbReference type="SUPFAM" id="SSF51735">
    <property type="entry name" value="NAD(P)-binding Rossmann-fold domains"/>
    <property type="match status" value="1"/>
</dbReference>
<dbReference type="Gene3D" id="3.40.50.720">
    <property type="entry name" value="NAD(P)-binding Rossmann-like Domain"/>
    <property type="match status" value="1"/>
</dbReference>
<accession>A0A382RL37</accession>
<dbReference type="InterPro" id="IPR036291">
    <property type="entry name" value="NAD(P)-bd_dom_sf"/>
</dbReference>
<feature type="domain" description="Gfo/Idh/MocA-like oxidoreductase N-terminal" evidence="1">
    <location>
        <begin position="2"/>
        <end position="59"/>
    </location>
</feature>
<dbReference type="SUPFAM" id="SSF55347">
    <property type="entry name" value="Glyceraldehyde-3-phosphate dehydrogenase-like, C-terminal domain"/>
    <property type="match status" value="1"/>
</dbReference>
<organism evidence="3">
    <name type="scientific">marine metagenome</name>
    <dbReference type="NCBI Taxonomy" id="408172"/>
    <lineage>
        <taxon>unclassified sequences</taxon>
        <taxon>metagenomes</taxon>
        <taxon>ecological metagenomes</taxon>
    </lineage>
</organism>
<dbReference type="InterPro" id="IPR055170">
    <property type="entry name" value="GFO_IDH_MocA-like_dom"/>
</dbReference>
<dbReference type="Gene3D" id="3.30.360.10">
    <property type="entry name" value="Dihydrodipicolinate Reductase, domain 2"/>
    <property type="match status" value="1"/>
</dbReference>
<dbReference type="GO" id="GO:0000166">
    <property type="term" value="F:nucleotide binding"/>
    <property type="evidence" value="ECO:0007669"/>
    <property type="project" value="InterPro"/>
</dbReference>
<proteinExistence type="predicted"/>
<dbReference type="InterPro" id="IPR000683">
    <property type="entry name" value="Gfo/Idh/MocA-like_OxRdtase_N"/>
</dbReference>
<dbReference type="Pfam" id="PF22725">
    <property type="entry name" value="GFO_IDH_MocA_C3"/>
    <property type="match status" value="1"/>
</dbReference>
<dbReference type="AlphaFoldDB" id="A0A382RL37"/>